<protein>
    <submittedName>
        <fullName evidence="2">Uncharacterized protein</fullName>
    </submittedName>
</protein>
<evidence type="ECO:0000313" key="2">
    <source>
        <dbReference type="EMBL" id="CDR01254.1"/>
    </source>
</evidence>
<feature type="signal peptide" evidence="1">
    <location>
        <begin position="1"/>
        <end position="32"/>
    </location>
</feature>
<keyword evidence="1" id="KW-0732">Signal</keyword>
<accession>A0A060ZIA9</accession>
<reference evidence="3 4" key="2">
    <citation type="submission" date="2021-03" db="EMBL/GenBank/DDBJ databases">
        <title>Genomic Encyclopedia of Type Strains, Phase IV (KMG-IV): sequencing the most valuable type-strain genomes for metagenomic binning, comparative biology and taxonomic classification.</title>
        <authorList>
            <person name="Goeker M."/>
        </authorList>
    </citation>
    <scope>NUCLEOTIDE SEQUENCE [LARGE SCALE GENOMIC DNA]</scope>
    <source>
        <strain evidence="3 4">DSM 41954</strain>
    </source>
</reference>
<dbReference type="Proteomes" id="UP000756710">
    <property type="component" value="Unassembled WGS sequence"/>
</dbReference>
<evidence type="ECO:0000313" key="4">
    <source>
        <dbReference type="Proteomes" id="UP000756710"/>
    </source>
</evidence>
<dbReference type="AlphaFoldDB" id="A0A060ZIA9"/>
<dbReference type="RefSeq" id="WP_044566459.1">
    <property type="nucleotide sequence ID" value="NZ_BAABDR010000070.1"/>
</dbReference>
<proteinExistence type="predicted"/>
<dbReference type="HOGENOM" id="CLU_1081500_0_0_11"/>
<organism evidence="2">
    <name type="scientific">Streptomyces iranensis</name>
    <dbReference type="NCBI Taxonomy" id="576784"/>
    <lineage>
        <taxon>Bacteria</taxon>
        <taxon>Bacillati</taxon>
        <taxon>Actinomycetota</taxon>
        <taxon>Actinomycetes</taxon>
        <taxon>Kitasatosporales</taxon>
        <taxon>Streptomycetaceae</taxon>
        <taxon>Streptomyces</taxon>
        <taxon>Streptomyces violaceusniger group</taxon>
    </lineage>
</organism>
<dbReference type="EMBL" id="LK022848">
    <property type="protein sequence ID" value="CDR01254.1"/>
    <property type="molecule type" value="Genomic_DNA"/>
</dbReference>
<dbReference type="GeneID" id="32468679"/>
<evidence type="ECO:0000313" key="3">
    <source>
        <dbReference type="EMBL" id="MBP2068535.1"/>
    </source>
</evidence>
<sequence length="257" mass="26490">MTTKPWRPVTLASAVLVPLAAALLTARGTAHAETSVHKIAHVLLSNLIYVDRASGALSARQVRELVGSIRDTGEASYAAVLPDDPASGGERTFDRPCADVDRLGVCAVALGSSFGAASSAPVLRSTYQALAQQNLRRHRVDLPVVLDGFVADVAVRTGGGSGHGGEGDRGSSGLSVGGAVVFLTVLAALDSRCQGPASRAASAGGWAEFTRSKGADGETGVDRTVSYDIKVLKARRATCCSCSLGSSSWPRRLSSAW</sequence>
<reference evidence="2" key="1">
    <citation type="submission" date="2014-05" db="EMBL/GenBank/DDBJ databases">
        <authorList>
            <person name="Horn Fabian"/>
        </authorList>
    </citation>
    <scope>NUCLEOTIDE SEQUENCE</scope>
</reference>
<gene>
    <name evidence="3" type="ORF">J2Z30_009616</name>
    <name evidence="2" type="ORF">SIRAN226</name>
</gene>
<dbReference type="EMBL" id="JAGGLR010000043">
    <property type="protein sequence ID" value="MBP2068535.1"/>
    <property type="molecule type" value="Genomic_DNA"/>
</dbReference>
<name>A0A060ZIA9_9ACTN</name>
<keyword evidence="4" id="KW-1185">Reference proteome</keyword>
<evidence type="ECO:0000256" key="1">
    <source>
        <dbReference type="SAM" id="SignalP"/>
    </source>
</evidence>
<feature type="chain" id="PRO_5001593018" evidence="1">
    <location>
        <begin position="33"/>
        <end position="257"/>
    </location>
</feature>